<keyword evidence="2" id="KW-0812">Transmembrane</keyword>
<dbReference type="Pfam" id="PF04294">
    <property type="entry name" value="VanW"/>
    <property type="match status" value="1"/>
</dbReference>
<reference evidence="4 5" key="1">
    <citation type="journal article" date="2013" name="Genome Announc.">
        <title>Genome Sequence of the Sulfate-Reducing Bacterium Desulfotomaculum hydrothermale Lam5(T).</title>
        <authorList>
            <person name="Amin O."/>
            <person name="Fardeau M.L."/>
            <person name="Valette O."/>
            <person name="Hirschler-Rea A."/>
            <person name="Barbe V."/>
            <person name="Medigue C."/>
            <person name="Vacherie B."/>
            <person name="Ollivier B."/>
            <person name="Bertin P.N."/>
            <person name="Dolla A."/>
        </authorList>
    </citation>
    <scope>NUCLEOTIDE SEQUENCE [LARGE SCALE GENOMIC DNA]</scope>
    <source>
        <strain evidence="5">Lam5 / DSM 18033</strain>
    </source>
</reference>
<gene>
    <name evidence="4" type="ORF">DESHY_60221</name>
</gene>
<organism evidence="4 5">
    <name type="scientific">Desulforamulus hydrothermalis Lam5 = DSM 18033</name>
    <dbReference type="NCBI Taxonomy" id="1121428"/>
    <lineage>
        <taxon>Bacteria</taxon>
        <taxon>Bacillati</taxon>
        <taxon>Bacillota</taxon>
        <taxon>Clostridia</taxon>
        <taxon>Eubacteriales</taxon>
        <taxon>Peptococcaceae</taxon>
        <taxon>Desulforamulus</taxon>
    </lineage>
</organism>
<keyword evidence="5" id="KW-1185">Reference proteome</keyword>
<dbReference type="SMART" id="SM01208">
    <property type="entry name" value="G5"/>
    <property type="match status" value="1"/>
</dbReference>
<sequence>MTKQSKGAGLPFLIGLLGLVALVAGVVSGFWIFQLNHAEAQCIPPGIFVEGIDLSNLDRRQAAAKLQQYEQTLLSKQIQLSYQDQAWHMTLQELGFMAKSDEVLNLALQNNFSLLQQRLQAYFRPVRRDYHVTIEINKEQMTKALESVVRSIERPARNAELVISDHGRVMIQPDQKGYQVNLEQVYKQLLNTDIRQASIQVNLAVNELIADKTTADIEKLRINGKIAEFTTKFDANNVNRTVNIRTAAARINGVMLAPGQEFSFNKVVGERTGKAGYRPAAVIVANKFEEALGGGICQVSTTLYNAILLAGLTPVERHNHSLAIGYVPLGRDAAVAWQQLDFKFKNTLPGHLYLRTVVTSDAITVQVFGDTAAKKDIVVRSWVTETIMPDQVIKEYDPALPPGEEVTVAPAYAGFRAKAERIFKENGTVVKREALPDSYYQPRPKIVKVGQKTEQTDPNLQAVETEF</sequence>
<accession>K8E0F2</accession>
<dbReference type="eggNOG" id="COG2720">
    <property type="taxonomic scope" value="Bacteria"/>
</dbReference>
<keyword evidence="2" id="KW-0472">Membrane</keyword>
<dbReference type="InterPro" id="IPR007391">
    <property type="entry name" value="Vancomycin_resist_VanW"/>
</dbReference>
<dbReference type="PANTHER" id="PTHR35788">
    <property type="entry name" value="EXPORTED PROTEIN-RELATED"/>
    <property type="match status" value="1"/>
</dbReference>
<evidence type="ECO:0000256" key="1">
    <source>
        <dbReference type="ARBA" id="ARBA00022729"/>
    </source>
</evidence>
<dbReference type="InterPro" id="IPR022029">
    <property type="entry name" value="YoaR-like_PG-bd"/>
</dbReference>
<dbReference type="STRING" id="1121428.DESHY_60221"/>
<feature type="transmembrane region" description="Helical" evidence="2">
    <location>
        <begin position="12"/>
        <end position="33"/>
    </location>
</feature>
<evidence type="ECO:0000313" key="4">
    <source>
        <dbReference type="EMBL" id="CCO09049.1"/>
    </source>
</evidence>
<dbReference type="RefSeq" id="WP_008412809.1">
    <property type="nucleotide sequence ID" value="NZ_CAOS01000013.1"/>
</dbReference>
<name>K8E0F2_9FIRM</name>
<protein>
    <submittedName>
        <fullName evidence="4">VanW family protein</fullName>
    </submittedName>
</protein>
<dbReference type="Pfam" id="PF07501">
    <property type="entry name" value="G5"/>
    <property type="match status" value="1"/>
</dbReference>
<dbReference type="PROSITE" id="PS51109">
    <property type="entry name" value="G5"/>
    <property type="match status" value="1"/>
</dbReference>
<dbReference type="Gene3D" id="2.20.230.10">
    <property type="entry name" value="Resuscitation-promoting factor rpfb"/>
    <property type="match status" value="1"/>
</dbReference>
<dbReference type="OrthoDB" id="9797191at2"/>
<evidence type="ECO:0000259" key="3">
    <source>
        <dbReference type="PROSITE" id="PS51109"/>
    </source>
</evidence>
<dbReference type="PANTHER" id="PTHR35788:SF1">
    <property type="entry name" value="EXPORTED PROTEIN"/>
    <property type="match status" value="1"/>
</dbReference>
<evidence type="ECO:0000256" key="2">
    <source>
        <dbReference type="SAM" id="Phobius"/>
    </source>
</evidence>
<dbReference type="AlphaFoldDB" id="K8E0F2"/>
<evidence type="ECO:0000313" key="5">
    <source>
        <dbReference type="Proteomes" id="UP000009315"/>
    </source>
</evidence>
<keyword evidence="2" id="KW-1133">Transmembrane helix</keyword>
<comment type="caution">
    <text evidence="4">The sequence shown here is derived from an EMBL/GenBank/DDBJ whole genome shotgun (WGS) entry which is preliminary data.</text>
</comment>
<dbReference type="InterPro" id="IPR052913">
    <property type="entry name" value="Glycopeptide_resist_protein"/>
</dbReference>
<dbReference type="InterPro" id="IPR011098">
    <property type="entry name" value="G5_dom"/>
</dbReference>
<dbReference type="Proteomes" id="UP000009315">
    <property type="component" value="Unassembled WGS sequence"/>
</dbReference>
<proteinExistence type="predicted"/>
<dbReference type="EMBL" id="CAOS01000013">
    <property type="protein sequence ID" value="CCO09049.1"/>
    <property type="molecule type" value="Genomic_DNA"/>
</dbReference>
<dbReference type="Pfam" id="PF12229">
    <property type="entry name" value="PG_binding_4"/>
    <property type="match status" value="1"/>
</dbReference>
<feature type="domain" description="G5" evidence="3">
    <location>
        <begin position="374"/>
        <end position="453"/>
    </location>
</feature>
<keyword evidence="1" id="KW-0732">Signal</keyword>